<gene>
    <name evidence="4" type="ORF">QHT84_06225</name>
</gene>
<evidence type="ECO:0000256" key="1">
    <source>
        <dbReference type="ARBA" id="ARBA00022729"/>
    </source>
</evidence>
<dbReference type="EMBL" id="JASGBP010000002">
    <property type="protein sequence ID" value="MDI9257006.1"/>
    <property type="molecule type" value="Genomic_DNA"/>
</dbReference>
<dbReference type="Proteomes" id="UP001230035">
    <property type="component" value="Unassembled WGS sequence"/>
</dbReference>
<name>A0ABT6XPJ0_9FLAO</name>
<dbReference type="NCBIfam" id="TIGR04183">
    <property type="entry name" value="Por_Secre_tail"/>
    <property type="match status" value="1"/>
</dbReference>
<evidence type="ECO:0000313" key="4">
    <source>
        <dbReference type="EMBL" id="MDI9257006.1"/>
    </source>
</evidence>
<sequence>MKKIYLLLFAISSVWQINAQVLNQNAGWPNAAWTVTGTYNPAATAFEANPTTSASFAFDDDDAGQTSVDDIAAESPVIDLTAAVSGGESKVRVSAQYTYRALGGYLRLEYWDADAATWNAWGANIPGNNTTVTDNFCTPPKTLYTSSDLDISTFTATQLSGFKYRIAFNDLNWEWGFCFNSPTIISVPTPCLTGFNYPFGTITPATCDGFTPNLIATDSWAGDYFTVNVTTGQTYKFTSSVPTDFFTISTDGGATAAASGTQPLTWVSTLTGTIRVHINTNITCGTEDAERETNVICGVLCLNGYQYPADVLTVSTCDGTTVNAITTDSWPGEYSLVQVFAANTYTFSSSVATDYITITTEDGATALAVGTGTVTGFTPSVNQNIRFYFHTNSACGTATGNRERRVVCTTAAVLPGCVSNPTPADGSTTVPAFGDVIISWDAPTTGDPATSYDVYFGLTPTTLNYAGTVTSNDPINAGQVGAYSTTIYWQVIAVNAAGEAVGCAVWSFTTEPQPTDTPDYYNLQWPPTITITQGGSGTVYGQVYEAGLTDVAPNIDGQAPGILAWVGISPVGDNSNPDTWTNWTPATWNAGHVSNNDEYEATIGNTLAPGTYYYATRFTLNGGPYVYGGINASNVGGTWDGTTYNSGVLTVNPAPAPANDDCNGAVALTPGNVFGDNDIVGSNLGATDSSVPDPICSSYLGSDVWFSVVVPSATLTIETQSDDDSITDTGVEVFSGTCPGGLTSIACNDDAGIGFFSLINLTGLNLGDTLYIRVFSYDNAETGTFRISAYDASLATDTFNDANFAYYPNPVKNVLNLSYSQAITNVEVFNLLGQKMSANAIGANQGQVDMSALASGTYLVKVTADNQVKTIKVVKE</sequence>
<evidence type="ECO:0000256" key="2">
    <source>
        <dbReference type="SAM" id="SignalP"/>
    </source>
</evidence>
<dbReference type="Pfam" id="PF18962">
    <property type="entry name" value="Por_Secre_tail"/>
    <property type="match status" value="1"/>
</dbReference>
<reference evidence="4 5" key="1">
    <citation type="submission" date="2023-05" db="EMBL/GenBank/DDBJ databases">
        <title>Flavobacterium sedimenti sp. nov., isolated from the sediment.</title>
        <authorList>
            <person name="Wu N."/>
        </authorList>
    </citation>
    <scope>NUCLEOTIDE SEQUENCE [LARGE SCALE GENOMIC DNA]</scope>
    <source>
        <strain evidence="4 5">YZ-48</strain>
    </source>
</reference>
<dbReference type="RefSeq" id="WP_283238688.1">
    <property type="nucleotide sequence ID" value="NZ_JASGBP010000002.1"/>
</dbReference>
<keyword evidence="1 2" id="KW-0732">Signal</keyword>
<proteinExistence type="predicted"/>
<evidence type="ECO:0000259" key="3">
    <source>
        <dbReference type="Pfam" id="PF18962"/>
    </source>
</evidence>
<organism evidence="4 5">
    <name type="scientific">Flavobacterium sedimenticola</name>
    <dbReference type="NCBI Taxonomy" id="3043286"/>
    <lineage>
        <taxon>Bacteria</taxon>
        <taxon>Pseudomonadati</taxon>
        <taxon>Bacteroidota</taxon>
        <taxon>Flavobacteriia</taxon>
        <taxon>Flavobacteriales</taxon>
        <taxon>Flavobacteriaceae</taxon>
        <taxon>Flavobacterium</taxon>
    </lineage>
</organism>
<keyword evidence="5" id="KW-1185">Reference proteome</keyword>
<accession>A0ABT6XPJ0</accession>
<dbReference type="InterPro" id="IPR026444">
    <property type="entry name" value="Secre_tail"/>
</dbReference>
<protein>
    <submittedName>
        <fullName evidence="4">T9SS type A sorting domain-containing protein</fullName>
    </submittedName>
</protein>
<feature type="signal peptide" evidence="2">
    <location>
        <begin position="1"/>
        <end position="19"/>
    </location>
</feature>
<evidence type="ECO:0000313" key="5">
    <source>
        <dbReference type="Proteomes" id="UP001230035"/>
    </source>
</evidence>
<comment type="caution">
    <text evidence="4">The sequence shown here is derived from an EMBL/GenBank/DDBJ whole genome shotgun (WGS) entry which is preliminary data.</text>
</comment>
<feature type="chain" id="PRO_5045958590" evidence="2">
    <location>
        <begin position="20"/>
        <end position="876"/>
    </location>
</feature>
<feature type="domain" description="Secretion system C-terminal sorting" evidence="3">
    <location>
        <begin position="807"/>
        <end position="873"/>
    </location>
</feature>